<comment type="caution">
    <text evidence="1">The sequence shown here is derived from an EMBL/GenBank/DDBJ whole genome shotgun (WGS) entry which is preliminary data.</text>
</comment>
<evidence type="ECO:0000313" key="1">
    <source>
        <dbReference type="EMBL" id="MQS16453.1"/>
    </source>
</evidence>
<dbReference type="Pfam" id="PF16259">
    <property type="entry name" value="DUF4913"/>
    <property type="match status" value="1"/>
</dbReference>
<proteinExistence type="predicted"/>
<evidence type="ECO:0000313" key="2">
    <source>
        <dbReference type="Proteomes" id="UP000450000"/>
    </source>
</evidence>
<dbReference type="Proteomes" id="UP000450000">
    <property type="component" value="Unassembled WGS sequence"/>
</dbReference>
<sequence length="112" mass="12573">MVARRLNGVTLTWCPDWWMHAEAISRLNAMWRAWENLRLDPALGMSTWWIHHADPQLHVLLDPDNGPFSACSPVEGHSEHPPAPLPTNPADPRMWLGTAFSSTAVAEQALED</sequence>
<accession>A0A6N7L3N2</accession>
<dbReference type="OrthoDB" id="4570343at2"/>
<dbReference type="InterPro" id="IPR032584">
    <property type="entry name" value="DUF4913"/>
</dbReference>
<gene>
    <name evidence="1" type="ORF">F7Q99_30725</name>
</gene>
<dbReference type="AlphaFoldDB" id="A0A6N7L3N2"/>
<dbReference type="EMBL" id="WBOF01000002">
    <property type="protein sequence ID" value="MQS16453.1"/>
    <property type="molecule type" value="Genomic_DNA"/>
</dbReference>
<keyword evidence="2" id="KW-1185">Reference proteome</keyword>
<reference evidence="1 2" key="1">
    <citation type="submission" date="2019-09" db="EMBL/GenBank/DDBJ databases">
        <title>Genome Sequences of Streptomyces kaniharaensis ATCC 21070.</title>
        <authorList>
            <person name="Zhu W."/>
            <person name="De Crecy-Lagard V."/>
            <person name="Richards N.G."/>
        </authorList>
    </citation>
    <scope>NUCLEOTIDE SEQUENCE [LARGE SCALE GENOMIC DNA]</scope>
    <source>
        <strain evidence="1 2">SF-557</strain>
    </source>
</reference>
<organism evidence="1 2">
    <name type="scientific">Streptomyces kaniharaensis</name>
    <dbReference type="NCBI Taxonomy" id="212423"/>
    <lineage>
        <taxon>Bacteria</taxon>
        <taxon>Bacillati</taxon>
        <taxon>Actinomycetota</taxon>
        <taxon>Actinomycetes</taxon>
        <taxon>Kitasatosporales</taxon>
        <taxon>Streptomycetaceae</taxon>
        <taxon>Streptomyces</taxon>
    </lineage>
</organism>
<protein>
    <submittedName>
        <fullName evidence="1">DUF4913 domain-containing protein</fullName>
    </submittedName>
</protein>
<name>A0A6N7L3N2_9ACTN</name>